<reference evidence="2 3" key="1">
    <citation type="journal article" date="2021" name="Commun. Biol.">
        <title>The genome of Shorea leprosula (Dipterocarpaceae) highlights the ecological relevance of drought in aseasonal tropical rainforests.</title>
        <authorList>
            <person name="Ng K.K.S."/>
            <person name="Kobayashi M.J."/>
            <person name="Fawcett J.A."/>
            <person name="Hatakeyama M."/>
            <person name="Paape T."/>
            <person name="Ng C.H."/>
            <person name="Ang C.C."/>
            <person name="Tnah L.H."/>
            <person name="Lee C.T."/>
            <person name="Nishiyama T."/>
            <person name="Sese J."/>
            <person name="O'Brien M.J."/>
            <person name="Copetti D."/>
            <person name="Mohd Noor M.I."/>
            <person name="Ong R.C."/>
            <person name="Putra M."/>
            <person name="Sireger I.Z."/>
            <person name="Indrioko S."/>
            <person name="Kosugi Y."/>
            <person name="Izuno A."/>
            <person name="Isagi Y."/>
            <person name="Lee S.L."/>
            <person name="Shimizu K.K."/>
        </authorList>
    </citation>
    <scope>NUCLEOTIDE SEQUENCE [LARGE SCALE GENOMIC DNA]</scope>
    <source>
        <strain evidence="2">214</strain>
    </source>
</reference>
<protein>
    <submittedName>
        <fullName evidence="2">Uncharacterized protein</fullName>
    </submittedName>
</protein>
<feature type="transmembrane region" description="Helical" evidence="1">
    <location>
        <begin position="29"/>
        <end position="50"/>
    </location>
</feature>
<keyword evidence="1" id="KW-0472">Membrane</keyword>
<sequence length="101" mass="11720">MFFSCIPKNACFRIQLHTHYHFRAYSCSFILYLLFGIHVDFFPCTPIILLDSLPPTIEIWIQTWSSASLGQSRHLLKCSFVEKALINRGLRRSLTPVIDNC</sequence>
<dbReference type="Proteomes" id="UP001054252">
    <property type="component" value="Unassembled WGS sequence"/>
</dbReference>
<keyword evidence="1" id="KW-1133">Transmembrane helix</keyword>
<gene>
    <name evidence="2" type="ORF">SLEP1_g28763</name>
</gene>
<organism evidence="2 3">
    <name type="scientific">Rubroshorea leprosula</name>
    <dbReference type="NCBI Taxonomy" id="152421"/>
    <lineage>
        <taxon>Eukaryota</taxon>
        <taxon>Viridiplantae</taxon>
        <taxon>Streptophyta</taxon>
        <taxon>Embryophyta</taxon>
        <taxon>Tracheophyta</taxon>
        <taxon>Spermatophyta</taxon>
        <taxon>Magnoliopsida</taxon>
        <taxon>eudicotyledons</taxon>
        <taxon>Gunneridae</taxon>
        <taxon>Pentapetalae</taxon>
        <taxon>rosids</taxon>
        <taxon>malvids</taxon>
        <taxon>Malvales</taxon>
        <taxon>Dipterocarpaceae</taxon>
        <taxon>Rubroshorea</taxon>
    </lineage>
</organism>
<evidence type="ECO:0000313" key="2">
    <source>
        <dbReference type="EMBL" id="GKV18367.1"/>
    </source>
</evidence>
<keyword evidence="1" id="KW-0812">Transmembrane</keyword>
<evidence type="ECO:0000313" key="3">
    <source>
        <dbReference type="Proteomes" id="UP001054252"/>
    </source>
</evidence>
<comment type="caution">
    <text evidence="2">The sequence shown here is derived from an EMBL/GenBank/DDBJ whole genome shotgun (WGS) entry which is preliminary data.</text>
</comment>
<evidence type="ECO:0000256" key="1">
    <source>
        <dbReference type="SAM" id="Phobius"/>
    </source>
</evidence>
<dbReference type="EMBL" id="BPVZ01000050">
    <property type="protein sequence ID" value="GKV18367.1"/>
    <property type="molecule type" value="Genomic_DNA"/>
</dbReference>
<proteinExistence type="predicted"/>
<accession>A0AAV5K461</accession>
<dbReference type="AlphaFoldDB" id="A0AAV5K461"/>
<keyword evidence="3" id="KW-1185">Reference proteome</keyword>
<name>A0AAV5K461_9ROSI</name>